<keyword evidence="9" id="KW-0472">Membrane</keyword>
<evidence type="ECO:0000256" key="3">
    <source>
        <dbReference type="ARBA" id="ARBA00022448"/>
    </source>
</evidence>
<dbReference type="HAMAP" id="MF_01398">
    <property type="entry name" value="ATP_synth_b_bprime"/>
    <property type="match status" value="1"/>
</dbReference>
<dbReference type="GO" id="GO:0045259">
    <property type="term" value="C:proton-transporting ATP synthase complex"/>
    <property type="evidence" value="ECO:0007669"/>
    <property type="project" value="UniProtKB-KW"/>
</dbReference>
<keyword evidence="7" id="KW-1133">Transmembrane helix</keyword>
<feature type="coiled-coil region" evidence="12">
    <location>
        <begin position="119"/>
        <end position="173"/>
    </location>
</feature>
<evidence type="ECO:0000313" key="14">
    <source>
        <dbReference type="Proteomes" id="UP001055712"/>
    </source>
</evidence>
<keyword evidence="4 11" id="KW-0138">CF(0)</keyword>
<keyword evidence="8 11" id="KW-0406">Ion transport</keyword>
<evidence type="ECO:0000256" key="8">
    <source>
        <dbReference type="ARBA" id="ARBA00023065"/>
    </source>
</evidence>
<evidence type="ECO:0000256" key="4">
    <source>
        <dbReference type="ARBA" id="ARBA00022547"/>
    </source>
</evidence>
<evidence type="ECO:0000256" key="7">
    <source>
        <dbReference type="ARBA" id="ARBA00022989"/>
    </source>
</evidence>
<keyword evidence="5 11" id="KW-0812">Transmembrane</keyword>
<evidence type="ECO:0000256" key="11">
    <source>
        <dbReference type="RuleBase" id="RU003848"/>
    </source>
</evidence>
<evidence type="ECO:0000256" key="9">
    <source>
        <dbReference type="ARBA" id="ARBA00023136"/>
    </source>
</evidence>
<comment type="similarity">
    <text evidence="2 11">Belongs to the ATPase B chain family.</text>
</comment>
<evidence type="ECO:0000256" key="10">
    <source>
        <dbReference type="ARBA" id="ARBA00025198"/>
    </source>
</evidence>
<reference evidence="13" key="1">
    <citation type="journal article" date="2019" name="Plant J.">
        <title>Chlorella vulgaris genome assembly and annotation reveals the molecular basis for metabolic acclimation to high light conditions.</title>
        <authorList>
            <person name="Cecchin M."/>
            <person name="Marcolungo L."/>
            <person name="Rossato M."/>
            <person name="Girolomoni L."/>
            <person name="Cosentino E."/>
            <person name="Cuine S."/>
            <person name="Li-Beisson Y."/>
            <person name="Delledonne M."/>
            <person name="Ballottari M."/>
        </authorList>
    </citation>
    <scope>NUCLEOTIDE SEQUENCE</scope>
    <source>
        <strain evidence="13">211/11P</strain>
    </source>
</reference>
<protein>
    <recommendedName>
        <fullName evidence="15">ATP synthase subunit b', chloroplastic</fullName>
    </recommendedName>
</protein>
<keyword evidence="14" id="KW-1185">Reference proteome</keyword>
<evidence type="ECO:0000256" key="2">
    <source>
        <dbReference type="ARBA" id="ARBA00005513"/>
    </source>
</evidence>
<gene>
    <name evidence="13" type="ORF">D9Q98_005146</name>
</gene>
<dbReference type="EMBL" id="SIDB01000007">
    <property type="protein sequence ID" value="KAI3430553.1"/>
    <property type="molecule type" value="Genomic_DNA"/>
</dbReference>
<dbReference type="CDD" id="cd06503">
    <property type="entry name" value="ATP-synt_Fo_b"/>
    <property type="match status" value="1"/>
</dbReference>
<dbReference type="OrthoDB" id="3819at2759"/>
<accession>A0A9D4TNJ4</accession>
<keyword evidence="12" id="KW-0175">Coiled coil</keyword>
<name>A0A9D4TNJ4_CHLVU</name>
<comment type="function">
    <text evidence="10">F(1)F(0) ATP synthase produces ATP from ADP in the presence of a proton or sodium gradient. F-type ATPases consist of two structural domains, F(1) containing the extramembraneous catalytic core and F(0) containing the membrane proton channel, linked together by a central stalk and a peripheral stalk. During catalysis, ATP synthesis in the catalytic domain of F(1) is coupled via a rotary mechanism of the central stalk subunits to proton translocation.</text>
</comment>
<dbReference type="GO" id="GO:0046961">
    <property type="term" value="F:proton-transporting ATPase activity, rotational mechanism"/>
    <property type="evidence" value="ECO:0007669"/>
    <property type="project" value="TreeGrafter"/>
</dbReference>
<comment type="caution">
    <text evidence="13">The sequence shown here is derived from an EMBL/GenBank/DDBJ whole genome shotgun (WGS) entry which is preliminary data.</text>
</comment>
<evidence type="ECO:0008006" key="15">
    <source>
        <dbReference type="Google" id="ProtNLM"/>
    </source>
</evidence>
<dbReference type="PANTHER" id="PTHR33445:SF2">
    <property type="entry name" value="ATP SYNTHASE SUBUNIT B', CHLOROPLASTIC"/>
    <property type="match status" value="1"/>
</dbReference>
<evidence type="ECO:0000256" key="5">
    <source>
        <dbReference type="ARBA" id="ARBA00022692"/>
    </source>
</evidence>
<evidence type="ECO:0000256" key="6">
    <source>
        <dbReference type="ARBA" id="ARBA00022781"/>
    </source>
</evidence>
<comment type="subcellular location">
    <subcellularLocation>
        <location evidence="1">Membrane</location>
        <topology evidence="1">Single-pass membrane protein</topology>
    </subcellularLocation>
</comment>
<sequence>MQALAQARPAAAFTAARQAARRPVVCAVQAPKAAQKLPAMVKPAALTALANVIASLPAHAETGKIFDFNLTMPVMAGEFLLLMVFLDKFWFGPVGATLDARDAELRAKLALVKDNGSAVAQLQAEAERLISEARAAAQKQVAEAKAAVAAECAKELAEAKAKVDAELAKALATFQAEKDAAMKGLGSQVESLSADILGRVLPEGVRV</sequence>
<evidence type="ECO:0000256" key="1">
    <source>
        <dbReference type="ARBA" id="ARBA00004167"/>
    </source>
</evidence>
<reference evidence="13" key="2">
    <citation type="submission" date="2020-11" db="EMBL/GenBank/DDBJ databases">
        <authorList>
            <person name="Cecchin M."/>
            <person name="Marcolungo L."/>
            <person name="Rossato M."/>
            <person name="Girolomoni L."/>
            <person name="Cosentino E."/>
            <person name="Cuine S."/>
            <person name="Li-Beisson Y."/>
            <person name="Delledonne M."/>
            <person name="Ballottari M."/>
        </authorList>
    </citation>
    <scope>NUCLEOTIDE SEQUENCE</scope>
    <source>
        <strain evidence="13">211/11P</strain>
        <tissue evidence="13">Whole cell</tissue>
    </source>
</reference>
<evidence type="ECO:0000256" key="12">
    <source>
        <dbReference type="SAM" id="Coils"/>
    </source>
</evidence>
<keyword evidence="3 11" id="KW-0813">Transport</keyword>
<dbReference type="InterPro" id="IPR050059">
    <property type="entry name" value="ATP_synthase_B_chain"/>
</dbReference>
<dbReference type="AlphaFoldDB" id="A0A9D4TNJ4"/>
<dbReference type="Proteomes" id="UP001055712">
    <property type="component" value="Unassembled WGS sequence"/>
</dbReference>
<keyword evidence="6 11" id="KW-0375">Hydrogen ion transport</keyword>
<organism evidence="13 14">
    <name type="scientific">Chlorella vulgaris</name>
    <name type="common">Green alga</name>
    <dbReference type="NCBI Taxonomy" id="3077"/>
    <lineage>
        <taxon>Eukaryota</taxon>
        <taxon>Viridiplantae</taxon>
        <taxon>Chlorophyta</taxon>
        <taxon>core chlorophytes</taxon>
        <taxon>Trebouxiophyceae</taxon>
        <taxon>Chlorellales</taxon>
        <taxon>Chlorellaceae</taxon>
        <taxon>Chlorella clade</taxon>
        <taxon>Chlorella</taxon>
    </lineage>
</organism>
<dbReference type="PANTHER" id="PTHR33445">
    <property type="entry name" value="ATP SYNTHASE SUBUNIT B', CHLOROPLASTIC"/>
    <property type="match status" value="1"/>
</dbReference>
<evidence type="ECO:0000313" key="13">
    <source>
        <dbReference type="EMBL" id="KAI3430553.1"/>
    </source>
</evidence>
<dbReference type="GO" id="GO:0015986">
    <property type="term" value="P:proton motive force-driven ATP synthesis"/>
    <property type="evidence" value="ECO:0007669"/>
    <property type="project" value="InterPro"/>
</dbReference>
<dbReference type="Pfam" id="PF00430">
    <property type="entry name" value="ATP-synt_B"/>
    <property type="match status" value="1"/>
</dbReference>
<proteinExistence type="inferred from homology"/>
<dbReference type="InterPro" id="IPR002146">
    <property type="entry name" value="ATP_synth_b/b'su_bac/chlpt"/>
</dbReference>